<dbReference type="SUPFAM" id="SSF48452">
    <property type="entry name" value="TPR-like"/>
    <property type="match status" value="1"/>
</dbReference>
<keyword evidence="4" id="KW-1185">Reference proteome</keyword>
<comment type="caution">
    <text evidence="3">The sequence shown here is derived from an EMBL/GenBank/DDBJ whole genome shotgun (WGS) entry which is preliminary data.</text>
</comment>
<organism evidence="3 4">
    <name type="scientific">Glutinoglossum americanum</name>
    <dbReference type="NCBI Taxonomy" id="1670608"/>
    <lineage>
        <taxon>Eukaryota</taxon>
        <taxon>Fungi</taxon>
        <taxon>Dikarya</taxon>
        <taxon>Ascomycota</taxon>
        <taxon>Pezizomycotina</taxon>
        <taxon>Geoglossomycetes</taxon>
        <taxon>Geoglossales</taxon>
        <taxon>Geoglossaceae</taxon>
        <taxon>Glutinoglossum</taxon>
    </lineage>
</organism>
<protein>
    <recommendedName>
        <fullName evidence="5">Kinesin light chain</fullName>
    </recommendedName>
</protein>
<evidence type="ECO:0000313" key="3">
    <source>
        <dbReference type="EMBL" id="KAH0545321.1"/>
    </source>
</evidence>
<dbReference type="InterPro" id="IPR011990">
    <property type="entry name" value="TPR-like_helical_dom_sf"/>
</dbReference>
<keyword evidence="2" id="KW-0812">Transmembrane</keyword>
<evidence type="ECO:0000256" key="1">
    <source>
        <dbReference type="SAM" id="MobiDB-lite"/>
    </source>
</evidence>
<evidence type="ECO:0000256" key="2">
    <source>
        <dbReference type="SAM" id="Phobius"/>
    </source>
</evidence>
<keyword evidence="2" id="KW-0472">Membrane</keyword>
<dbReference type="Pfam" id="PF13374">
    <property type="entry name" value="TPR_10"/>
    <property type="match status" value="3"/>
</dbReference>
<dbReference type="Gene3D" id="1.25.40.10">
    <property type="entry name" value="Tetratricopeptide repeat domain"/>
    <property type="match status" value="1"/>
</dbReference>
<gene>
    <name evidence="3" type="ORF">FGG08_000620</name>
</gene>
<name>A0A9P8L3M5_9PEZI</name>
<dbReference type="Proteomes" id="UP000698800">
    <property type="component" value="Unassembled WGS sequence"/>
</dbReference>
<dbReference type="OrthoDB" id="5986190at2759"/>
<evidence type="ECO:0000313" key="4">
    <source>
        <dbReference type="Proteomes" id="UP000698800"/>
    </source>
</evidence>
<dbReference type="PANTHER" id="PTHR46082:SF11">
    <property type="entry name" value="AAA+ ATPASE DOMAIN-CONTAINING PROTEIN-RELATED"/>
    <property type="match status" value="1"/>
</dbReference>
<dbReference type="InterPro" id="IPR053137">
    <property type="entry name" value="NLR-like"/>
</dbReference>
<accession>A0A9P8L3M5</accession>
<dbReference type="AlphaFoldDB" id="A0A9P8L3M5"/>
<dbReference type="EMBL" id="JAGHQL010000007">
    <property type="protein sequence ID" value="KAH0545321.1"/>
    <property type="molecule type" value="Genomic_DNA"/>
</dbReference>
<keyword evidence="2" id="KW-1133">Transmembrane helix</keyword>
<sequence>MLLDQIYEKLSIPASRTALVGLGGVRDVALKLVEESNIIVVEPMDKDQALALFEKKLRKQMDKDGVAKLVMALEFMLLAIVQAAAYIKEWALSLMNFFDWQEIPEALIYNRSGLEYNPGANSVESKESNSDDNTSEGSIDDGFDDDVLTLRNYLFISFTTDASIFEMHALVQLASRKWLEGQGQLKELKKKYITNLCREFPTEKYENWAKCRVLFPHVKSALAQQPEGEESPKEWALLLYNVTWSMKVRKKQLGKEQGDTLSSMAMVRLVYNLEKKWKEAEELEVQVMETRKRVLGAEHPSTLISMANLALTYRNQGRWKEAKELEVQVMETSKRVLGAKHPSTLTSMTNLAFMFKFQDCNREAILLLEKCFKLQEKVLGPQHPYTTSSLRALNE</sequence>
<reference evidence="3" key="1">
    <citation type="submission" date="2021-03" db="EMBL/GenBank/DDBJ databases">
        <title>Comparative genomics and phylogenomic investigation of the class Geoglossomycetes provide insights into ecological specialization and systematics.</title>
        <authorList>
            <person name="Melie T."/>
            <person name="Pirro S."/>
            <person name="Miller A.N."/>
            <person name="Quandt A."/>
        </authorList>
    </citation>
    <scope>NUCLEOTIDE SEQUENCE</scope>
    <source>
        <strain evidence="3">GBOQ0MN5Z8</strain>
    </source>
</reference>
<evidence type="ECO:0008006" key="5">
    <source>
        <dbReference type="Google" id="ProtNLM"/>
    </source>
</evidence>
<proteinExistence type="predicted"/>
<feature type="transmembrane region" description="Helical" evidence="2">
    <location>
        <begin position="65"/>
        <end position="87"/>
    </location>
</feature>
<feature type="region of interest" description="Disordered" evidence="1">
    <location>
        <begin position="120"/>
        <end position="140"/>
    </location>
</feature>
<dbReference type="PANTHER" id="PTHR46082">
    <property type="entry name" value="ATP/GTP-BINDING PROTEIN-RELATED"/>
    <property type="match status" value="1"/>
</dbReference>